<proteinExistence type="predicted"/>
<gene>
    <name evidence="1" type="ORF">SK128_022631</name>
</gene>
<evidence type="ECO:0000313" key="2">
    <source>
        <dbReference type="Proteomes" id="UP001381693"/>
    </source>
</evidence>
<dbReference type="EMBL" id="JAXCGZ010010090">
    <property type="protein sequence ID" value="KAK7075815.1"/>
    <property type="molecule type" value="Genomic_DNA"/>
</dbReference>
<comment type="caution">
    <text evidence="1">The sequence shown here is derived from an EMBL/GenBank/DDBJ whole genome shotgun (WGS) entry which is preliminary data.</text>
</comment>
<sequence>ITIPKASNLRSSVLGTGTVGMESSPNDWSNHNRLLQESISNSIDPGLKPAQNKTDSLTESQYLAQTFT</sequence>
<organism evidence="1 2">
    <name type="scientific">Halocaridina rubra</name>
    <name type="common">Hawaiian red shrimp</name>
    <dbReference type="NCBI Taxonomy" id="373956"/>
    <lineage>
        <taxon>Eukaryota</taxon>
        <taxon>Metazoa</taxon>
        <taxon>Ecdysozoa</taxon>
        <taxon>Arthropoda</taxon>
        <taxon>Crustacea</taxon>
        <taxon>Multicrustacea</taxon>
        <taxon>Malacostraca</taxon>
        <taxon>Eumalacostraca</taxon>
        <taxon>Eucarida</taxon>
        <taxon>Decapoda</taxon>
        <taxon>Pleocyemata</taxon>
        <taxon>Caridea</taxon>
        <taxon>Atyoidea</taxon>
        <taxon>Atyidae</taxon>
        <taxon>Halocaridina</taxon>
    </lineage>
</organism>
<dbReference type="AlphaFoldDB" id="A0AAN8XBG1"/>
<dbReference type="Proteomes" id="UP001381693">
    <property type="component" value="Unassembled WGS sequence"/>
</dbReference>
<keyword evidence="2" id="KW-1185">Reference proteome</keyword>
<feature type="non-terminal residue" evidence="1">
    <location>
        <position position="1"/>
    </location>
</feature>
<protein>
    <submittedName>
        <fullName evidence="1">Uncharacterized protein</fullName>
    </submittedName>
</protein>
<reference evidence="1 2" key="1">
    <citation type="submission" date="2023-11" db="EMBL/GenBank/DDBJ databases">
        <title>Halocaridina rubra genome assembly.</title>
        <authorList>
            <person name="Smith C."/>
        </authorList>
    </citation>
    <scope>NUCLEOTIDE SEQUENCE [LARGE SCALE GENOMIC DNA]</scope>
    <source>
        <strain evidence="1">EP-1</strain>
        <tissue evidence="1">Whole</tissue>
    </source>
</reference>
<evidence type="ECO:0000313" key="1">
    <source>
        <dbReference type="EMBL" id="KAK7075815.1"/>
    </source>
</evidence>
<feature type="non-terminal residue" evidence="1">
    <location>
        <position position="68"/>
    </location>
</feature>
<accession>A0AAN8XBG1</accession>
<name>A0AAN8XBG1_HALRR</name>